<gene>
    <name evidence="5" type="ORF">FOJ82_12715</name>
</gene>
<evidence type="ECO:0000313" key="5">
    <source>
        <dbReference type="EMBL" id="TRY17395.1"/>
    </source>
</evidence>
<evidence type="ECO:0000256" key="1">
    <source>
        <dbReference type="ARBA" id="ARBA00022676"/>
    </source>
</evidence>
<keyword evidence="6" id="KW-1185">Reference proteome</keyword>
<feature type="domain" description="Glycosyl transferase family 1" evidence="3">
    <location>
        <begin position="200"/>
        <end position="371"/>
    </location>
</feature>
<evidence type="ECO:0000259" key="4">
    <source>
        <dbReference type="Pfam" id="PF13579"/>
    </source>
</evidence>
<dbReference type="OrthoDB" id="9790710at2"/>
<dbReference type="InterPro" id="IPR028098">
    <property type="entry name" value="Glyco_trans_4-like_N"/>
</dbReference>
<dbReference type="PANTHER" id="PTHR12526:SF510">
    <property type="entry name" value="D-INOSITOL 3-PHOSPHATE GLYCOSYLTRANSFERASE"/>
    <property type="match status" value="1"/>
</dbReference>
<dbReference type="EMBL" id="VKKG01000005">
    <property type="protein sequence ID" value="TRY17395.1"/>
    <property type="molecule type" value="Genomic_DNA"/>
</dbReference>
<organism evidence="5 6">
    <name type="scientific">Tessaracoccus rhinocerotis</name>
    <dbReference type="NCBI Taxonomy" id="1689449"/>
    <lineage>
        <taxon>Bacteria</taxon>
        <taxon>Bacillati</taxon>
        <taxon>Actinomycetota</taxon>
        <taxon>Actinomycetes</taxon>
        <taxon>Propionibacteriales</taxon>
        <taxon>Propionibacteriaceae</taxon>
        <taxon>Tessaracoccus</taxon>
    </lineage>
</organism>
<evidence type="ECO:0000313" key="6">
    <source>
        <dbReference type="Proteomes" id="UP000317638"/>
    </source>
</evidence>
<reference evidence="5 6" key="1">
    <citation type="submission" date="2019-07" db="EMBL/GenBank/DDBJ databases">
        <authorList>
            <person name="Zhou L.-Y."/>
        </authorList>
    </citation>
    <scope>NUCLEOTIDE SEQUENCE [LARGE SCALE GENOMIC DNA]</scope>
    <source>
        <strain evidence="5 6">YIM 101269</strain>
    </source>
</reference>
<name>A0A553JY64_9ACTN</name>
<dbReference type="GO" id="GO:0016757">
    <property type="term" value="F:glycosyltransferase activity"/>
    <property type="evidence" value="ECO:0007669"/>
    <property type="project" value="UniProtKB-KW"/>
</dbReference>
<proteinExistence type="predicted"/>
<protein>
    <submittedName>
        <fullName evidence="5">Glycosyltransferase family 4 protein</fullName>
    </submittedName>
</protein>
<dbReference type="Gene3D" id="3.40.50.2000">
    <property type="entry name" value="Glycogen Phosphorylase B"/>
    <property type="match status" value="2"/>
</dbReference>
<dbReference type="PANTHER" id="PTHR12526">
    <property type="entry name" value="GLYCOSYLTRANSFERASE"/>
    <property type="match status" value="1"/>
</dbReference>
<keyword evidence="2 5" id="KW-0808">Transferase</keyword>
<feature type="domain" description="Glycosyltransferase subfamily 4-like N-terminal" evidence="4">
    <location>
        <begin position="19"/>
        <end position="197"/>
    </location>
</feature>
<evidence type="ECO:0000259" key="3">
    <source>
        <dbReference type="Pfam" id="PF00534"/>
    </source>
</evidence>
<sequence>MRIAYLLADPGIGVFGTKGASVHVQEVVRALRTQGHDVTVYTLLRGLKNGDELVPDDLADLDVRVVAMPRNRDAASRELEVAGAATRMAMQAAADAGDDGLDLVYERYSLVSAAGAQLRALLRARGHETRLVLEVNAPLLDEQRRHRHLAHEELAEDLTRAVLAAADVVSCVSAPVADWVRGRLPGSAQRVHVIPNGVNTERIRPIPRSAERPFTVGFVGTLKPWHGTELLLEAFAATGRVDWRLEICGDGPERSRLETLATNLGIAARTHFHGAVAPAKVPALLGGLDVAVAPYPAPADEDGHYFSPLKVYEYMAAGVAVVASAIGELPELLEGGNGVTVPPGRVPALAEALTLLADDPELRNRLGRSGRDAAVATHGWQQRVLELLGHLDGGTDGEELAA</sequence>
<dbReference type="InterPro" id="IPR001296">
    <property type="entry name" value="Glyco_trans_1"/>
</dbReference>
<dbReference type="CDD" id="cd03801">
    <property type="entry name" value="GT4_PimA-like"/>
    <property type="match status" value="1"/>
</dbReference>
<accession>A0A553JY64</accession>
<dbReference type="Pfam" id="PF00534">
    <property type="entry name" value="Glycos_transf_1"/>
    <property type="match status" value="1"/>
</dbReference>
<comment type="caution">
    <text evidence="5">The sequence shown here is derived from an EMBL/GenBank/DDBJ whole genome shotgun (WGS) entry which is preliminary data.</text>
</comment>
<keyword evidence="1" id="KW-0328">Glycosyltransferase</keyword>
<dbReference type="AlphaFoldDB" id="A0A553JY64"/>
<dbReference type="Pfam" id="PF13579">
    <property type="entry name" value="Glyco_trans_4_4"/>
    <property type="match status" value="1"/>
</dbReference>
<evidence type="ECO:0000256" key="2">
    <source>
        <dbReference type="ARBA" id="ARBA00022679"/>
    </source>
</evidence>
<dbReference type="SUPFAM" id="SSF53756">
    <property type="entry name" value="UDP-Glycosyltransferase/glycogen phosphorylase"/>
    <property type="match status" value="1"/>
</dbReference>
<dbReference type="RefSeq" id="WP_143938859.1">
    <property type="nucleotide sequence ID" value="NZ_VKKG01000005.1"/>
</dbReference>
<dbReference type="Proteomes" id="UP000317638">
    <property type="component" value="Unassembled WGS sequence"/>
</dbReference>